<keyword evidence="7 8" id="KW-0998">Cell outer membrane</keyword>
<evidence type="ECO:0000256" key="5">
    <source>
        <dbReference type="ARBA" id="ARBA00023077"/>
    </source>
</evidence>
<dbReference type="InterPro" id="IPR010104">
    <property type="entry name" value="TonB_rcpt_bac"/>
</dbReference>
<dbReference type="Gene3D" id="2.40.170.20">
    <property type="entry name" value="TonB-dependent receptor, beta-barrel domain"/>
    <property type="match status" value="2"/>
</dbReference>
<dbReference type="InterPro" id="IPR036942">
    <property type="entry name" value="Beta-barrel_TonB_sf"/>
</dbReference>
<organism evidence="13 14">
    <name type="scientific">Niveispirillum lacus</name>
    <dbReference type="NCBI Taxonomy" id="1981099"/>
    <lineage>
        <taxon>Bacteria</taxon>
        <taxon>Pseudomonadati</taxon>
        <taxon>Pseudomonadota</taxon>
        <taxon>Alphaproteobacteria</taxon>
        <taxon>Rhodospirillales</taxon>
        <taxon>Azospirillaceae</taxon>
        <taxon>Niveispirillum</taxon>
    </lineage>
</organism>
<proteinExistence type="inferred from homology"/>
<dbReference type="InterPro" id="IPR039426">
    <property type="entry name" value="TonB-dep_rcpt-like"/>
</dbReference>
<dbReference type="RefSeq" id="WP_094458034.1">
    <property type="nucleotide sequence ID" value="NZ_NOXU01000032.1"/>
</dbReference>
<feature type="signal peptide" evidence="10">
    <location>
        <begin position="1"/>
        <end position="33"/>
    </location>
</feature>
<dbReference type="EMBL" id="NOXU01000032">
    <property type="protein sequence ID" value="OYQ31360.1"/>
    <property type="molecule type" value="Genomic_DNA"/>
</dbReference>
<dbReference type="PANTHER" id="PTHR40980:SF3">
    <property type="entry name" value="TONB-DEPENDENT RECEPTOR-LIKE BETA-BARREL DOMAIN-CONTAINING PROTEIN"/>
    <property type="match status" value="1"/>
</dbReference>
<feature type="domain" description="TonB-dependent receptor-like beta-barrel" evidence="11">
    <location>
        <begin position="435"/>
        <end position="908"/>
    </location>
</feature>
<keyword evidence="6 8" id="KW-0472">Membrane</keyword>
<dbReference type="AlphaFoldDB" id="A0A255YSD4"/>
<dbReference type="OrthoDB" id="5476657at2"/>
<feature type="domain" description="TonB-dependent receptor plug" evidence="12">
    <location>
        <begin position="57"/>
        <end position="169"/>
    </location>
</feature>
<evidence type="ECO:0000256" key="4">
    <source>
        <dbReference type="ARBA" id="ARBA00022692"/>
    </source>
</evidence>
<evidence type="ECO:0000256" key="2">
    <source>
        <dbReference type="ARBA" id="ARBA00022448"/>
    </source>
</evidence>
<evidence type="ECO:0008006" key="15">
    <source>
        <dbReference type="Google" id="ProtNLM"/>
    </source>
</evidence>
<reference evidence="13 14" key="1">
    <citation type="submission" date="2017-07" db="EMBL/GenBank/DDBJ databases">
        <title>Niveispirillum cyanobacteriorum sp. nov., isolated from cyanobacterial aggregates in a eutrophic lake.</title>
        <authorList>
            <person name="Cai H."/>
        </authorList>
    </citation>
    <scope>NUCLEOTIDE SEQUENCE [LARGE SCALE GENOMIC DNA]</scope>
    <source>
        <strain evidence="14">TH1-14</strain>
    </source>
</reference>
<evidence type="ECO:0000256" key="10">
    <source>
        <dbReference type="SAM" id="SignalP"/>
    </source>
</evidence>
<evidence type="ECO:0000256" key="9">
    <source>
        <dbReference type="RuleBase" id="RU003357"/>
    </source>
</evidence>
<dbReference type="InterPro" id="IPR037066">
    <property type="entry name" value="Plug_dom_sf"/>
</dbReference>
<feature type="chain" id="PRO_5012106697" description="TonB-dependent receptor" evidence="10">
    <location>
        <begin position="34"/>
        <end position="943"/>
    </location>
</feature>
<keyword evidence="14" id="KW-1185">Reference proteome</keyword>
<evidence type="ECO:0000256" key="3">
    <source>
        <dbReference type="ARBA" id="ARBA00022452"/>
    </source>
</evidence>
<evidence type="ECO:0000256" key="6">
    <source>
        <dbReference type="ARBA" id="ARBA00023136"/>
    </source>
</evidence>
<evidence type="ECO:0000259" key="12">
    <source>
        <dbReference type="Pfam" id="PF07715"/>
    </source>
</evidence>
<evidence type="ECO:0000259" key="11">
    <source>
        <dbReference type="Pfam" id="PF00593"/>
    </source>
</evidence>
<dbReference type="PROSITE" id="PS52016">
    <property type="entry name" value="TONB_DEPENDENT_REC_3"/>
    <property type="match status" value="1"/>
</dbReference>
<dbReference type="CDD" id="cd01347">
    <property type="entry name" value="ligand_gated_channel"/>
    <property type="match status" value="1"/>
</dbReference>
<dbReference type="PANTHER" id="PTHR40980">
    <property type="entry name" value="PLUG DOMAIN-CONTAINING PROTEIN"/>
    <property type="match status" value="1"/>
</dbReference>
<comment type="caution">
    <text evidence="13">The sequence shown here is derived from an EMBL/GenBank/DDBJ whole genome shotgun (WGS) entry which is preliminary data.</text>
</comment>
<dbReference type="InterPro" id="IPR000531">
    <property type="entry name" value="Beta-barrel_TonB"/>
</dbReference>
<dbReference type="Proteomes" id="UP000216998">
    <property type="component" value="Unassembled WGS sequence"/>
</dbReference>
<dbReference type="InterPro" id="IPR012910">
    <property type="entry name" value="Plug_dom"/>
</dbReference>
<keyword evidence="5 9" id="KW-0798">TonB box</keyword>
<dbReference type="SUPFAM" id="SSF56935">
    <property type="entry name" value="Porins"/>
    <property type="match status" value="1"/>
</dbReference>
<dbReference type="GO" id="GO:0009279">
    <property type="term" value="C:cell outer membrane"/>
    <property type="evidence" value="ECO:0007669"/>
    <property type="project" value="UniProtKB-SubCell"/>
</dbReference>
<name>A0A255YSD4_9PROT</name>
<gene>
    <name evidence="13" type="ORF">CHU95_19540</name>
</gene>
<dbReference type="Pfam" id="PF00593">
    <property type="entry name" value="TonB_dep_Rec_b-barrel"/>
    <property type="match status" value="1"/>
</dbReference>
<sequence>MMNFAGTTCIRRRLAGASALVLLAGLVPAGVQAQEALEEIVVTGFRGSLASAINQKRNENDIVDVINAEDIADFPDLNLAESLQRIPGVSIDRDGGEGRSITVRGLSSTFTRVRLNGLEALATTGGKDGSGGANRGRGFDFQIFASELFNSLTVRKSTSAQTEEGSLGATVDLQTARPFDYNKFVFAAGGQVGYNDLSKSKDPRGTLLVGDTFADGKIGVLASVAYAKTNRLEEGSSTGRWENPAVAGNSAGRFEGGGALNSAANAALPENNAWHPRIPRYGRLDYDQERLGVTTAVQFQPFENTRIDLDLLYANLQGTRKEEYLEIISFSRNAASGGNGFTNVRQAQYDAKGNLIAGTFDDVDVRTEQRYDELETDFLQYSVGLNQDFSETLRFKGVAGWSTSKQKNPIQTTLSLERYDSDGYVYDFSRNMNLPSFNYGFDVTNPANYVFSPSTRAVAGGPVLGDPSLIRMRPNQTDNEFRTFRGDVEWDAQDWVTLKAGLVQKTYDFNTVEERRFVTRDPFSTANLTEAGVPLPAGTTIASVSELLTGFGRNLGMPEGTPTTWVVPSINKFADLLGIYCDCVNQFGDFRLDRSNQFGANRSAREESLSAYIQADFSTEVGDMPLRGNIGVRQVKTKLSSTGYVGTTLATIEREYDNTLPALNLTLEPVDDILVRFGAAKVMARPDLPQLTPGGAINNTAATLNIGNPFLEPIKANTVDLSFEWYPERETLFTVGLFYKDIKTYIQNISETIPFRDTGLPASSLTGTNTLDTVFTVTRAANTEGGPLKGFEVSLQKPFTFLPAPFDNFGGIVNFTYVTSDIDYIVAGRTVTEPLVGLSPKSYNATLYYEDDAFSARISGSFRDGYLTQIAPGNGNDIRGKSSTFNLDFSASYEVTEQITVSFEAINLTDQFDERWVGTSDRKNLETYEHTGRQFFLGARYKY</sequence>
<keyword evidence="3 8" id="KW-1134">Transmembrane beta strand</keyword>
<comment type="subcellular location">
    <subcellularLocation>
        <location evidence="1 8">Cell outer membrane</location>
        <topology evidence="1 8">Multi-pass membrane protein</topology>
    </subcellularLocation>
</comment>
<evidence type="ECO:0000256" key="1">
    <source>
        <dbReference type="ARBA" id="ARBA00004571"/>
    </source>
</evidence>
<evidence type="ECO:0000313" key="13">
    <source>
        <dbReference type="EMBL" id="OYQ31360.1"/>
    </source>
</evidence>
<dbReference type="NCBIfam" id="TIGR01782">
    <property type="entry name" value="TonB-Xanth-Caul"/>
    <property type="match status" value="1"/>
</dbReference>
<evidence type="ECO:0000256" key="8">
    <source>
        <dbReference type="PROSITE-ProRule" id="PRU01360"/>
    </source>
</evidence>
<evidence type="ECO:0000313" key="14">
    <source>
        <dbReference type="Proteomes" id="UP000216998"/>
    </source>
</evidence>
<evidence type="ECO:0000256" key="7">
    <source>
        <dbReference type="ARBA" id="ARBA00023237"/>
    </source>
</evidence>
<keyword evidence="4 8" id="KW-0812">Transmembrane</keyword>
<dbReference type="Gene3D" id="2.170.130.10">
    <property type="entry name" value="TonB-dependent receptor, plug domain"/>
    <property type="match status" value="1"/>
</dbReference>
<dbReference type="Pfam" id="PF07715">
    <property type="entry name" value="Plug"/>
    <property type="match status" value="1"/>
</dbReference>
<protein>
    <recommendedName>
        <fullName evidence="15">TonB-dependent receptor</fullName>
    </recommendedName>
</protein>
<keyword evidence="2 8" id="KW-0813">Transport</keyword>
<comment type="similarity">
    <text evidence="8 9">Belongs to the TonB-dependent receptor family.</text>
</comment>
<keyword evidence="10" id="KW-0732">Signal</keyword>
<accession>A0A255YSD4</accession>